<dbReference type="GO" id="GO:0005524">
    <property type="term" value="F:ATP binding"/>
    <property type="evidence" value="ECO:0007669"/>
    <property type="project" value="UniProtKB-KW"/>
</dbReference>
<dbReference type="PANTHER" id="PTHR43117:SF4">
    <property type="entry name" value="OSMOPROTECTANT IMPORT ATP-BINDING PROTEIN OSMV"/>
    <property type="match status" value="1"/>
</dbReference>
<evidence type="ECO:0000256" key="2">
    <source>
        <dbReference type="ARBA" id="ARBA00022448"/>
    </source>
</evidence>
<keyword evidence="7" id="KW-1185">Reference proteome</keyword>
<evidence type="ECO:0000256" key="3">
    <source>
        <dbReference type="ARBA" id="ARBA00022741"/>
    </source>
</evidence>
<organism evidence="6 7">
    <name type="scientific">Streptomyces macrolidinus</name>
    <dbReference type="NCBI Taxonomy" id="2952607"/>
    <lineage>
        <taxon>Bacteria</taxon>
        <taxon>Bacillati</taxon>
        <taxon>Actinomycetota</taxon>
        <taxon>Actinomycetes</taxon>
        <taxon>Kitasatosporales</taxon>
        <taxon>Streptomycetaceae</taxon>
        <taxon>Streptomyces</taxon>
    </lineage>
</organism>
<keyword evidence="2" id="KW-0813">Transport</keyword>
<dbReference type="Proteomes" id="UP001523219">
    <property type="component" value="Unassembled WGS sequence"/>
</dbReference>
<sequence>MIRFERVTKRYPDGTAAVDELSFEVAEGELVTLVGPSGCGKTTTMMMVNRLVEPTSGRVFVDGEDVATVDPVRLRRRIGYVIQQVGLFPHRTVLDNTATVPLLLGWTRARARARAAELLDLVGLDPTTYGPRYPDQLSGGQRQRVGVARALAADPPVLLMDEPFGAVDPVVREQLQDEFLRMQAAVRKTVLLVTHDIEEAVRLGDRIAVYGPGRGEQLDTPGAVLGAPATPYVAEFVGADRGLKRLSVTAVEPGDLEQPPLARPDEPADRAAARLRAQGARWAVVLDTAGDLHGWVGIDALGTGGSVGDHARRMDAWVPVGAPLRQAFGLMLQQDAGWVAVLDGAHFLGVLTPATLHEALRRSVDADARGVARGQVSFDSVAKA</sequence>
<comment type="caution">
    <text evidence="6">The sequence shown here is derived from an EMBL/GenBank/DDBJ whole genome shotgun (WGS) entry which is preliminary data.</text>
</comment>
<dbReference type="InterPro" id="IPR003593">
    <property type="entry name" value="AAA+_ATPase"/>
</dbReference>
<dbReference type="PROSITE" id="PS50893">
    <property type="entry name" value="ABC_TRANSPORTER_2"/>
    <property type="match status" value="1"/>
</dbReference>
<accession>A0ABT0ZF56</accession>
<reference evidence="6 7" key="1">
    <citation type="submission" date="2022-05" db="EMBL/GenBank/DDBJ databases">
        <title>Streptomyces sp. nov. RY43-2 isolated from soil of a peat swamp forest.</title>
        <authorList>
            <person name="Kanchanasin P."/>
            <person name="Tanasupawat S."/>
            <person name="Phongsopitanun W."/>
        </authorList>
    </citation>
    <scope>NUCLEOTIDE SEQUENCE [LARGE SCALE GENOMIC DNA]</scope>
    <source>
        <strain evidence="6 7">RY43-2</strain>
    </source>
</reference>
<dbReference type="InterPro" id="IPR017871">
    <property type="entry name" value="ABC_transporter-like_CS"/>
</dbReference>
<dbReference type="InterPro" id="IPR003439">
    <property type="entry name" value="ABC_transporter-like_ATP-bd"/>
</dbReference>
<dbReference type="SUPFAM" id="SSF52540">
    <property type="entry name" value="P-loop containing nucleoside triphosphate hydrolases"/>
    <property type="match status" value="1"/>
</dbReference>
<dbReference type="EMBL" id="JAMWMR010000012">
    <property type="protein sequence ID" value="MCN9242202.1"/>
    <property type="molecule type" value="Genomic_DNA"/>
</dbReference>
<evidence type="ECO:0000313" key="6">
    <source>
        <dbReference type="EMBL" id="MCN9242202.1"/>
    </source>
</evidence>
<comment type="similarity">
    <text evidence="1">Belongs to the ABC transporter superfamily.</text>
</comment>
<proteinExistence type="inferred from homology"/>
<dbReference type="SUPFAM" id="SSF54631">
    <property type="entry name" value="CBS-domain pair"/>
    <property type="match status" value="1"/>
</dbReference>
<dbReference type="PROSITE" id="PS00211">
    <property type="entry name" value="ABC_TRANSPORTER_1"/>
    <property type="match status" value="1"/>
</dbReference>
<dbReference type="PANTHER" id="PTHR43117">
    <property type="entry name" value="OSMOPROTECTANT IMPORT ATP-BINDING PROTEIN OSMV"/>
    <property type="match status" value="1"/>
</dbReference>
<dbReference type="InterPro" id="IPR027417">
    <property type="entry name" value="P-loop_NTPase"/>
</dbReference>
<gene>
    <name evidence="6" type="ORF">NGF19_15620</name>
</gene>
<name>A0ABT0ZF56_9ACTN</name>
<dbReference type="Gene3D" id="3.40.50.300">
    <property type="entry name" value="P-loop containing nucleotide triphosphate hydrolases"/>
    <property type="match status" value="1"/>
</dbReference>
<keyword evidence="3" id="KW-0547">Nucleotide-binding</keyword>
<feature type="domain" description="ABC transporter" evidence="5">
    <location>
        <begin position="2"/>
        <end position="237"/>
    </location>
</feature>
<dbReference type="Pfam" id="PF00005">
    <property type="entry name" value="ABC_tran"/>
    <property type="match status" value="1"/>
</dbReference>
<protein>
    <submittedName>
        <fullName evidence="6">ATP-binding cassette domain-containing protein</fullName>
    </submittedName>
</protein>
<keyword evidence="4 6" id="KW-0067">ATP-binding</keyword>
<evidence type="ECO:0000313" key="7">
    <source>
        <dbReference type="Proteomes" id="UP001523219"/>
    </source>
</evidence>
<dbReference type="RefSeq" id="WP_252425505.1">
    <property type="nucleotide sequence ID" value="NZ_JAMWMR010000012.1"/>
</dbReference>
<evidence type="ECO:0000256" key="1">
    <source>
        <dbReference type="ARBA" id="ARBA00005417"/>
    </source>
</evidence>
<evidence type="ECO:0000256" key="4">
    <source>
        <dbReference type="ARBA" id="ARBA00022840"/>
    </source>
</evidence>
<dbReference type="SMART" id="SM00382">
    <property type="entry name" value="AAA"/>
    <property type="match status" value="1"/>
</dbReference>
<dbReference type="InterPro" id="IPR046342">
    <property type="entry name" value="CBS_dom_sf"/>
</dbReference>
<evidence type="ECO:0000259" key="5">
    <source>
        <dbReference type="PROSITE" id="PS50893"/>
    </source>
</evidence>